<protein>
    <recommendedName>
        <fullName evidence="9">BioF2-like acetyltransferase domain-containing protein</fullName>
    </recommendedName>
</protein>
<organism evidence="7 8">
    <name type="scientific">Candidatus Falkowbacteria bacterium RIFOXYA2_FULL_47_19</name>
    <dbReference type="NCBI Taxonomy" id="1797994"/>
    <lineage>
        <taxon>Bacteria</taxon>
        <taxon>Candidatus Falkowiibacteriota</taxon>
    </lineage>
</organism>
<dbReference type="Pfam" id="PF02388">
    <property type="entry name" value="FemAB"/>
    <property type="match status" value="3"/>
</dbReference>
<dbReference type="PANTHER" id="PTHR36174">
    <property type="entry name" value="LIPID II:GLYCINE GLYCYLTRANSFERASE"/>
    <property type="match status" value="1"/>
</dbReference>
<name>A0A1F5SEQ9_9BACT</name>
<keyword evidence="5" id="KW-0012">Acyltransferase</keyword>
<evidence type="ECO:0000256" key="3">
    <source>
        <dbReference type="ARBA" id="ARBA00022960"/>
    </source>
</evidence>
<dbReference type="GO" id="GO:0016755">
    <property type="term" value="F:aminoacyltransferase activity"/>
    <property type="evidence" value="ECO:0007669"/>
    <property type="project" value="InterPro"/>
</dbReference>
<evidence type="ECO:0008006" key="9">
    <source>
        <dbReference type="Google" id="ProtNLM"/>
    </source>
</evidence>
<dbReference type="EMBL" id="MFGB01000023">
    <property type="protein sequence ID" value="OGF25177.1"/>
    <property type="molecule type" value="Genomic_DNA"/>
</dbReference>
<dbReference type="SUPFAM" id="SSF55729">
    <property type="entry name" value="Acyl-CoA N-acyltransferases (Nat)"/>
    <property type="match status" value="2"/>
</dbReference>
<evidence type="ECO:0000256" key="1">
    <source>
        <dbReference type="ARBA" id="ARBA00009943"/>
    </source>
</evidence>
<evidence type="ECO:0000256" key="6">
    <source>
        <dbReference type="ARBA" id="ARBA00023316"/>
    </source>
</evidence>
<proteinExistence type="inferred from homology"/>
<reference evidence="7 8" key="1">
    <citation type="journal article" date="2016" name="Nat. Commun.">
        <title>Thousands of microbial genomes shed light on interconnected biogeochemical processes in an aquifer system.</title>
        <authorList>
            <person name="Anantharaman K."/>
            <person name="Brown C.T."/>
            <person name="Hug L.A."/>
            <person name="Sharon I."/>
            <person name="Castelle C.J."/>
            <person name="Probst A.J."/>
            <person name="Thomas B.C."/>
            <person name="Singh A."/>
            <person name="Wilkins M.J."/>
            <person name="Karaoz U."/>
            <person name="Brodie E.L."/>
            <person name="Williams K.H."/>
            <person name="Hubbard S.S."/>
            <person name="Banfield J.F."/>
        </authorList>
    </citation>
    <scope>NUCLEOTIDE SEQUENCE [LARGE SCALE GENOMIC DNA]</scope>
</reference>
<dbReference type="PROSITE" id="PS51191">
    <property type="entry name" value="FEMABX"/>
    <property type="match status" value="1"/>
</dbReference>
<evidence type="ECO:0000313" key="8">
    <source>
        <dbReference type="Proteomes" id="UP000178367"/>
    </source>
</evidence>
<dbReference type="GO" id="GO:0071555">
    <property type="term" value="P:cell wall organization"/>
    <property type="evidence" value="ECO:0007669"/>
    <property type="project" value="UniProtKB-KW"/>
</dbReference>
<dbReference type="Gene3D" id="3.40.630.30">
    <property type="match status" value="1"/>
</dbReference>
<evidence type="ECO:0000256" key="5">
    <source>
        <dbReference type="ARBA" id="ARBA00023315"/>
    </source>
</evidence>
<dbReference type="InterPro" id="IPR016181">
    <property type="entry name" value="Acyl_CoA_acyltransferase"/>
</dbReference>
<keyword evidence="3" id="KW-0133">Cell shape</keyword>
<comment type="caution">
    <text evidence="7">The sequence shown here is derived from an EMBL/GenBank/DDBJ whole genome shotgun (WGS) entry which is preliminary data.</text>
</comment>
<keyword evidence="4" id="KW-0573">Peptidoglycan synthesis</keyword>
<gene>
    <name evidence="7" type="ORF">A2227_07605</name>
</gene>
<keyword evidence="2" id="KW-0808">Transferase</keyword>
<dbReference type="GO" id="GO:0009252">
    <property type="term" value="P:peptidoglycan biosynthetic process"/>
    <property type="evidence" value="ECO:0007669"/>
    <property type="project" value="UniProtKB-KW"/>
</dbReference>
<dbReference type="GO" id="GO:0008360">
    <property type="term" value="P:regulation of cell shape"/>
    <property type="evidence" value="ECO:0007669"/>
    <property type="project" value="UniProtKB-KW"/>
</dbReference>
<dbReference type="InterPro" id="IPR003447">
    <property type="entry name" value="FEMABX"/>
</dbReference>
<dbReference type="STRING" id="1797994.A2227_07605"/>
<keyword evidence="6" id="KW-0961">Cell wall biogenesis/degradation</keyword>
<evidence type="ECO:0000313" key="7">
    <source>
        <dbReference type="EMBL" id="OGF25177.1"/>
    </source>
</evidence>
<accession>A0A1F5SEQ9</accession>
<dbReference type="Proteomes" id="UP000178367">
    <property type="component" value="Unassembled WGS sequence"/>
</dbReference>
<dbReference type="AlphaFoldDB" id="A0A1F5SEQ9"/>
<evidence type="ECO:0000256" key="2">
    <source>
        <dbReference type="ARBA" id="ARBA00022679"/>
    </source>
</evidence>
<comment type="similarity">
    <text evidence="1">Belongs to the FemABX family.</text>
</comment>
<dbReference type="InterPro" id="IPR050644">
    <property type="entry name" value="PG_Glycine_Bridge_Synth"/>
</dbReference>
<dbReference type="PANTHER" id="PTHR36174:SF1">
    <property type="entry name" value="LIPID II:GLYCINE GLYCYLTRANSFERASE"/>
    <property type="match status" value="1"/>
</dbReference>
<evidence type="ECO:0000256" key="4">
    <source>
        <dbReference type="ARBA" id="ARBA00022984"/>
    </source>
</evidence>
<sequence>MAKGRRYSFLQSWGWGEFQERAGNKAVRIGFEDSGRLFFAICFVKRSLPLGRSYFYAPRIDFEGLNAEQLKFVFDSIAENVKTEKAVFLRFEPKERIIAGHEPRVTRTIDAQPSKTIILDLEKTEDELLNAMRQKTRYNIRLAEKKGVVIREARENDFEKFWKLMGETRERDGFRTHNKEYYEKMLDISVRGVSASGGQIPNHDLSIKLFLAEYDGRIIAGNIIAFFGDTVTYVHGASANEYRNAMAPYLLQWYVIRLAKNSGYKYYDFYGIDENRWPGVTRFKGGFGGNEVRYPGTFDLVFNRGWYAVYKLARKIRRGI</sequence>